<dbReference type="STRING" id="1302689.RG47T_4235"/>
<dbReference type="PANTHER" id="PTHR43689">
    <property type="entry name" value="HYDROLASE"/>
    <property type="match status" value="1"/>
</dbReference>
<dbReference type="InterPro" id="IPR000073">
    <property type="entry name" value="AB_hydrolase_1"/>
</dbReference>
<dbReference type="RefSeq" id="WP_074491299.1">
    <property type="nucleotide sequence ID" value="NZ_FPAM01000009.1"/>
</dbReference>
<reference evidence="2 3" key="1">
    <citation type="submission" date="2016-11" db="EMBL/GenBank/DDBJ databases">
        <title>Whole Genome Sequencing of Mucilaginibacter polytrichastri RG4-7(T) isolated from the moss sample.</title>
        <authorList>
            <person name="Li Y."/>
        </authorList>
    </citation>
    <scope>NUCLEOTIDE SEQUENCE [LARGE SCALE GENOMIC DNA]</scope>
    <source>
        <strain evidence="2 3">RG4-7</strain>
    </source>
</reference>
<organism evidence="2 3">
    <name type="scientific">Mucilaginibacter polytrichastri</name>
    <dbReference type="NCBI Taxonomy" id="1302689"/>
    <lineage>
        <taxon>Bacteria</taxon>
        <taxon>Pseudomonadati</taxon>
        <taxon>Bacteroidota</taxon>
        <taxon>Sphingobacteriia</taxon>
        <taxon>Sphingobacteriales</taxon>
        <taxon>Sphingobacteriaceae</taxon>
        <taxon>Mucilaginibacter</taxon>
    </lineage>
</organism>
<dbReference type="EMBL" id="MPPL01000001">
    <property type="protein sequence ID" value="OKS88757.1"/>
    <property type="molecule type" value="Genomic_DNA"/>
</dbReference>
<dbReference type="OrthoDB" id="9799612at2"/>
<gene>
    <name evidence="2" type="ORF">RG47T_4235</name>
</gene>
<protein>
    <recommendedName>
        <fullName evidence="1">AB hydrolase-1 domain-containing protein</fullName>
    </recommendedName>
</protein>
<dbReference type="InterPro" id="IPR029058">
    <property type="entry name" value="AB_hydrolase_fold"/>
</dbReference>
<name>A0A1Q6A433_9SPHI</name>
<dbReference type="Pfam" id="PF12697">
    <property type="entry name" value="Abhydrolase_6"/>
    <property type="match status" value="1"/>
</dbReference>
<evidence type="ECO:0000313" key="3">
    <source>
        <dbReference type="Proteomes" id="UP000186720"/>
    </source>
</evidence>
<dbReference type="PRINTS" id="PR00111">
    <property type="entry name" value="ABHYDROLASE"/>
</dbReference>
<sequence length="299" mass="33905">MTGNKNDPHLTGRIAATEWHLPFEFEYEGQRVNYGVMGEGYPLVLLHGTPFSSVVWRRISPYLATHRKVYYFDLLGYGKSEKKDGQDVSLGVQNQLFAALLKYWEIKRPDVVAHDFGGATALRAHILNNADYRSLTLIDPVALSPFGSPFVQAVRNNEKVFSDLPAYIHQAIIKAYIGNSVVNELNDDVMSLYTEPWFGELGQSAFYRQVAQMSDQYIKEIEPGYAHMRCPVSILWGEKDEWIPKTEGEKLHKLISGSSLRLIDNSSHLMQEDAPEAIIATVLDFLNKIDIAEMQHEQL</sequence>
<dbReference type="Proteomes" id="UP000186720">
    <property type="component" value="Unassembled WGS sequence"/>
</dbReference>
<proteinExistence type="predicted"/>
<evidence type="ECO:0000259" key="1">
    <source>
        <dbReference type="Pfam" id="PF12697"/>
    </source>
</evidence>
<dbReference type="PANTHER" id="PTHR43689:SF8">
    <property type="entry name" value="ALPHA_BETA-HYDROLASES SUPERFAMILY PROTEIN"/>
    <property type="match status" value="1"/>
</dbReference>
<dbReference type="SUPFAM" id="SSF53474">
    <property type="entry name" value="alpha/beta-Hydrolases"/>
    <property type="match status" value="1"/>
</dbReference>
<accession>A0A1Q6A433</accession>
<dbReference type="Gene3D" id="3.40.50.1820">
    <property type="entry name" value="alpha/beta hydrolase"/>
    <property type="match status" value="1"/>
</dbReference>
<dbReference type="AlphaFoldDB" id="A0A1Q6A433"/>
<keyword evidence="3" id="KW-1185">Reference proteome</keyword>
<evidence type="ECO:0000313" key="2">
    <source>
        <dbReference type="EMBL" id="OKS88757.1"/>
    </source>
</evidence>
<feature type="domain" description="AB hydrolase-1" evidence="1">
    <location>
        <begin position="43"/>
        <end position="280"/>
    </location>
</feature>
<comment type="caution">
    <text evidence="2">The sequence shown here is derived from an EMBL/GenBank/DDBJ whole genome shotgun (WGS) entry which is preliminary data.</text>
</comment>